<dbReference type="AlphaFoldDB" id="A0A9P5RX44"/>
<sequence length="940" mass="106613">MTLGFLTRPRSKKRMLLISLTTLLLWYFSPSSSSFTNTTTSTTGVLDYLLTHRPTIHSQMLDHLQKPLCPRFSKYDRQKLLLLEPTECTPIKTEHPDFSADICFSPFVCNEGLVRVRRRDRLQCKEANLRYPISGNSTHDAFHRQFSGPDSFHVVFSGSEKLSPPDWYHAGQCLYIFPFHISNPGKLSLDITHLYDNFGAVVEQSKEWPVLQLRKVVSSLPLEVCRGCPSRVAQPRFSSLAETDEVSQENKESGGGAESVAESDKTGSRFGKMSNIDKSSLLALGMSSGSSLRNRYQAYTKNRANSKYDNLFMNENYDRLPLCSRDHSIQGVWLPAHPLDKQSWRRANYTWTPLGCQFGKPLDKTCLVNKSKKMSKILFQGDTHLRVAMEELLRRLNGSTTLEIRPPSSMATDRLEETHASTTFTYLHDPLLTNTNEKADMLVANMGHWATGTKFFDQLMSTSKYHDKLRDLIETIQQHARDLQDLQDEDDGSLSHFLDDGEDYGGEADDEDGHDYEFEDEEEDEAELEREHEELRQKELAKESSEEATGEEVYWEDETEQEIDNHPHQEDTKQLRPRPSTEELEDQQGVMDDTEDKYRVGDRQRAESEGYISRNQNRDPMGRPRARYPPNHILRQSKHVKSPTKPKIEIDESEVEEKEGLEEEQEQPVVVRNRYRYGAKKIMLGENSKLMKVGEDDDEQESVKVPSFKKSVSNSNMNKKTTTSPKARSASAVTPASKKTTVATKKPASPAFRDPYAYSTRKTVSATMTSKPSSAAASSGNKREKPTAGTKKGSTSSSPSNKKKTMFRRTFLDDDYPFLTSKASSTPSSSSSSLSSSSLPRSDSDSLVKMAWVGMVAYPETQPADPIASHDWRTIYRLRYWNLIAEDVMLLHNVRFMDFFSMTLSMLDTSPDRAHYYGTDAGGAMLEELAFKLGLCEDEE</sequence>
<feature type="compositionally biased region" description="Acidic residues" evidence="1">
    <location>
        <begin position="651"/>
        <end position="666"/>
    </location>
</feature>
<feature type="compositionally biased region" description="Low complexity" evidence="1">
    <location>
        <begin position="703"/>
        <end position="726"/>
    </location>
</feature>
<evidence type="ECO:0000313" key="4">
    <source>
        <dbReference type="Proteomes" id="UP000748756"/>
    </source>
</evidence>
<protein>
    <submittedName>
        <fullName evidence="3">Uncharacterized protein</fullName>
    </submittedName>
</protein>
<gene>
    <name evidence="3" type="ORF">BG015_008339</name>
</gene>
<reference evidence="3" key="1">
    <citation type="journal article" date="2020" name="Fungal Divers.">
        <title>Resolving the Mortierellaceae phylogeny through synthesis of multi-gene phylogenetics and phylogenomics.</title>
        <authorList>
            <person name="Vandepol N."/>
            <person name="Liber J."/>
            <person name="Desiro A."/>
            <person name="Na H."/>
            <person name="Kennedy M."/>
            <person name="Barry K."/>
            <person name="Grigoriev I.V."/>
            <person name="Miller A.N."/>
            <person name="O'Donnell K."/>
            <person name="Stajich J.E."/>
            <person name="Bonito G."/>
        </authorList>
    </citation>
    <scope>NUCLEOTIDE SEQUENCE</scope>
    <source>
        <strain evidence="3">NRRL 6426</strain>
    </source>
</reference>
<feature type="region of interest" description="Disordered" evidence="1">
    <location>
        <begin position="486"/>
        <end position="666"/>
    </location>
</feature>
<feature type="compositionally biased region" description="Polar residues" evidence="1">
    <location>
        <begin position="760"/>
        <end position="780"/>
    </location>
</feature>
<feature type="region of interest" description="Disordered" evidence="1">
    <location>
        <begin position="239"/>
        <end position="272"/>
    </location>
</feature>
<evidence type="ECO:0000256" key="1">
    <source>
        <dbReference type="SAM" id="MobiDB-lite"/>
    </source>
</evidence>
<feature type="compositionally biased region" description="Basic and acidic residues" evidence="1">
    <location>
        <begin position="563"/>
        <end position="574"/>
    </location>
</feature>
<feature type="compositionally biased region" description="Acidic residues" evidence="1">
    <location>
        <begin position="546"/>
        <end position="562"/>
    </location>
</feature>
<evidence type="ECO:0000313" key="3">
    <source>
        <dbReference type="EMBL" id="KAF9149847.1"/>
    </source>
</evidence>
<keyword evidence="2" id="KW-0732">Signal</keyword>
<name>A0A9P5RX44_9FUNG</name>
<proteinExistence type="predicted"/>
<feature type="region of interest" description="Disordered" evidence="1">
    <location>
        <begin position="691"/>
        <end position="806"/>
    </location>
</feature>
<comment type="caution">
    <text evidence="3">The sequence shown here is derived from an EMBL/GenBank/DDBJ whole genome shotgun (WGS) entry which is preliminary data.</text>
</comment>
<dbReference type="EMBL" id="JAAAUQ010000481">
    <property type="protein sequence ID" value="KAF9149847.1"/>
    <property type="molecule type" value="Genomic_DNA"/>
</dbReference>
<feature type="compositionally biased region" description="Basic and acidic residues" evidence="1">
    <location>
        <begin position="596"/>
        <end position="608"/>
    </location>
</feature>
<feature type="compositionally biased region" description="Acidic residues" evidence="1">
    <location>
        <begin position="500"/>
        <end position="528"/>
    </location>
</feature>
<dbReference type="OrthoDB" id="3176531at2759"/>
<organism evidence="3 4">
    <name type="scientific">Linnemannia schmuckeri</name>
    <dbReference type="NCBI Taxonomy" id="64567"/>
    <lineage>
        <taxon>Eukaryota</taxon>
        <taxon>Fungi</taxon>
        <taxon>Fungi incertae sedis</taxon>
        <taxon>Mucoromycota</taxon>
        <taxon>Mortierellomycotina</taxon>
        <taxon>Mortierellomycetes</taxon>
        <taxon>Mortierellales</taxon>
        <taxon>Mortierellaceae</taxon>
        <taxon>Linnemannia</taxon>
    </lineage>
</organism>
<evidence type="ECO:0000256" key="2">
    <source>
        <dbReference type="SAM" id="SignalP"/>
    </source>
</evidence>
<feature type="compositionally biased region" description="Basic residues" evidence="1">
    <location>
        <begin position="635"/>
        <end position="644"/>
    </location>
</feature>
<feature type="signal peptide" evidence="2">
    <location>
        <begin position="1"/>
        <end position="33"/>
    </location>
</feature>
<feature type="region of interest" description="Disordered" evidence="1">
    <location>
        <begin position="821"/>
        <end position="843"/>
    </location>
</feature>
<accession>A0A9P5RX44</accession>
<feature type="compositionally biased region" description="Low complexity" evidence="1">
    <location>
        <begin position="787"/>
        <end position="800"/>
    </location>
</feature>
<feature type="chain" id="PRO_5040409096" evidence="2">
    <location>
        <begin position="34"/>
        <end position="940"/>
    </location>
</feature>
<feature type="compositionally biased region" description="Polar residues" evidence="1">
    <location>
        <begin position="731"/>
        <end position="743"/>
    </location>
</feature>
<feature type="compositionally biased region" description="Basic and acidic residues" evidence="1">
    <location>
        <begin position="529"/>
        <end position="545"/>
    </location>
</feature>
<dbReference type="Proteomes" id="UP000748756">
    <property type="component" value="Unassembled WGS sequence"/>
</dbReference>
<keyword evidence="4" id="KW-1185">Reference proteome</keyword>